<comment type="similarity">
    <text evidence="1">Belongs to the oxoprolinase family.</text>
</comment>
<evidence type="ECO:0000256" key="1">
    <source>
        <dbReference type="ARBA" id="ARBA00010403"/>
    </source>
</evidence>
<dbReference type="AlphaFoldDB" id="A0A2V4NDA5"/>
<organism evidence="5 6">
    <name type="scientific">Litorivita pollutaquae</name>
    <dbReference type="NCBI Taxonomy" id="2200892"/>
    <lineage>
        <taxon>Bacteria</taxon>
        <taxon>Pseudomonadati</taxon>
        <taxon>Pseudomonadota</taxon>
        <taxon>Alphaproteobacteria</taxon>
        <taxon>Rhodobacterales</taxon>
        <taxon>Paracoccaceae</taxon>
        <taxon>Litorivita</taxon>
    </lineage>
</organism>
<evidence type="ECO:0000259" key="3">
    <source>
        <dbReference type="Pfam" id="PF02538"/>
    </source>
</evidence>
<dbReference type="Proteomes" id="UP000248012">
    <property type="component" value="Unassembled WGS sequence"/>
</dbReference>
<evidence type="ECO:0000259" key="2">
    <source>
        <dbReference type="Pfam" id="PF01968"/>
    </source>
</evidence>
<evidence type="ECO:0000259" key="4">
    <source>
        <dbReference type="Pfam" id="PF05378"/>
    </source>
</evidence>
<keyword evidence="6" id="KW-1185">Reference proteome</keyword>
<dbReference type="Pfam" id="PF01968">
    <property type="entry name" value="Hydantoinase_A"/>
    <property type="match status" value="1"/>
</dbReference>
<proteinExistence type="inferred from homology"/>
<dbReference type="Pfam" id="PF02538">
    <property type="entry name" value="Hydantoinase_B"/>
    <property type="match status" value="1"/>
</dbReference>
<dbReference type="PANTHER" id="PTHR11365">
    <property type="entry name" value="5-OXOPROLINASE RELATED"/>
    <property type="match status" value="1"/>
</dbReference>
<feature type="domain" description="Hydantoinase B/oxoprolinase" evidence="3">
    <location>
        <begin position="702"/>
        <end position="1205"/>
    </location>
</feature>
<dbReference type="InterPro" id="IPR002821">
    <property type="entry name" value="Hydantoinase_A"/>
</dbReference>
<accession>A0A2V4NDA5</accession>
<dbReference type="OrthoDB" id="9759608at2"/>
<dbReference type="GO" id="GO:0005829">
    <property type="term" value="C:cytosol"/>
    <property type="evidence" value="ECO:0007669"/>
    <property type="project" value="TreeGrafter"/>
</dbReference>
<name>A0A2V4NDA5_9RHOB</name>
<dbReference type="InterPro" id="IPR045079">
    <property type="entry name" value="Oxoprolinase-like"/>
</dbReference>
<dbReference type="EMBL" id="QFVT01000005">
    <property type="protein sequence ID" value="PYC47760.1"/>
    <property type="molecule type" value="Genomic_DNA"/>
</dbReference>
<dbReference type="InterPro" id="IPR008040">
    <property type="entry name" value="Hydant_A_N"/>
</dbReference>
<feature type="domain" description="Hydantoinase/oxoprolinase N-terminal" evidence="4">
    <location>
        <begin position="20"/>
        <end position="198"/>
    </location>
</feature>
<feature type="domain" description="Hydantoinase A/oxoprolinase" evidence="2">
    <location>
        <begin position="218"/>
        <end position="510"/>
    </location>
</feature>
<evidence type="ECO:0000313" key="6">
    <source>
        <dbReference type="Proteomes" id="UP000248012"/>
    </source>
</evidence>
<gene>
    <name evidence="5" type="ORF">DI396_09870</name>
</gene>
<dbReference type="Pfam" id="PF05378">
    <property type="entry name" value="Hydant_A_N"/>
    <property type="match status" value="1"/>
</dbReference>
<dbReference type="GO" id="GO:0006749">
    <property type="term" value="P:glutathione metabolic process"/>
    <property type="evidence" value="ECO:0007669"/>
    <property type="project" value="TreeGrafter"/>
</dbReference>
<dbReference type="GO" id="GO:0017168">
    <property type="term" value="F:5-oxoprolinase (ATP-hydrolyzing) activity"/>
    <property type="evidence" value="ECO:0007669"/>
    <property type="project" value="TreeGrafter"/>
</dbReference>
<sequence length="1208" mass="127722">MTDRNTASQAQSITPPAWQFWIDRGGTFTDIVARRPDGQIVTHKVLSENPERYKDAAVQGIRDLMGLAADAPFADGSIAHVKMGTTVATNALLERKGERVLLVITKGFGDLLQIGYQSRPRLFDLHIKRPELLYERVVEMDERLDAEGGVLRPLEEAALRTDLQSAFDEGLRAVAIAGLHGYLNPAHETRAARIAHEVGFTQISTSHEVSRLAKLVGRGDTTVVDAYLSPVLRGYVDQVAGALDLGRACARLMFMQSSGGLTDAGRFQGRDAILSGPAGGIVGMVKTGEAAGYDRLIGFDMGGTSTDVSHYAGAYERSFETEVAGVRMRAPMMDIHTVAAGGGSICSFRDGRFQVGPESAGADPGPACYRRGGPLTVTDCNVMLGKLNPDYFPSVFGPDGDQPLDAEAARAGFARLAAEVAAATGQLAMRPEDIAAGFLRIAVDNMANAIKKISVERGHDVTGYTLQCFGGAGGQHACLVADALGMRRVMLHPHAGVLSAYGMGLAEIRALREVQHDGPLADVAPARAGLEAIAAEARAEVEEQGASSPRLHLHAHLRYEGSHQPLEVPFGSADDMRAAFEEAHRQRFGFASPERAVLFDMLAAEAIGHAPDVPANTMPAGDAQAAAMVPLYLGQAWGDVPLYDRDTLGLGTCVIGPAVITEATGTNVIEAGWSAAPDEAGNLILTRDTAVPRSAAAGTKADPVLLEVMSNLFMSVADQMGATLANTSWSVNIKERLDFSCAIFDARGDLVANAPHVPVHLGSMSDSIKEVMRRNRDVQDGDAFMLNSPFSGGTHLPDVTVVTPVFVGGRAAYWLGSRGHHADIGGRTPGSGPPDSRHIDDEGVLIDNMQVMKGGAFLEAAARDVLASGKYPARNPDQNIADLKAQIAANETGRRALLQIAARYGADVITAYMGHVQDNAEASVRAILADLPDGRFTYPMDSGAKIEVALRVDRTAGRATVDFTGTSAQDAGNYNAPFAICRAVVLYVFRTLVGKEIPLNEGCLKPVEIIAPEGSMLNPRYPAAVIAGNTEVSQAACNALYGALGVMAGSQGTMNNFIWGNETFQNYETIAGGTGAGPGFDGCGAVQSHMTNTRMTDPEILEKRFPVRLEHFGIRRGSGGAGRWRGGDGAERHLRMLEPVTVTTLCSHRIVPPFGAAGGDAGAVGENNAQMPDGTRISLEGNAEIDLPAGGLFVMRTPGGGGWGPQDT</sequence>
<dbReference type="PANTHER" id="PTHR11365:SF23">
    <property type="entry name" value="HYPOTHETICAL 5-OXOPROLINASE (EUROFUNG)-RELATED"/>
    <property type="match status" value="1"/>
</dbReference>
<dbReference type="RefSeq" id="WP_110796068.1">
    <property type="nucleotide sequence ID" value="NZ_KZ826484.1"/>
</dbReference>
<reference evidence="5 6" key="1">
    <citation type="submission" date="2018-05" db="EMBL/GenBank/DDBJ databases">
        <title>Oceanovita maritima gen. nov., sp. nov., a marine bacterium in the family Rhodobacteraceae isolated from surface seawater of Lundu port Xiamen, China.</title>
        <authorList>
            <person name="Hetharua B.H."/>
            <person name="Min D."/>
            <person name="Liao H."/>
            <person name="Tian Y."/>
        </authorList>
    </citation>
    <scope>NUCLEOTIDE SEQUENCE [LARGE SCALE GENOMIC DNA]</scope>
    <source>
        <strain evidence="5 6">FSX-11</strain>
    </source>
</reference>
<protein>
    <submittedName>
        <fullName evidence="5">5-oxoprolinase</fullName>
    </submittedName>
</protein>
<evidence type="ECO:0000313" key="5">
    <source>
        <dbReference type="EMBL" id="PYC47760.1"/>
    </source>
</evidence>
<comment type="caution">
    <text evidence="5">The sequence shown here is derived from an EMBL/GenBank/DDBJ whole genome shotgun (WGS) entry which is preliminary data.</text>
</comment>
<dbReference type="InterPro" id="IPR003692">
    <property type="entry name" value="Hydantoinase_B"/>
</dbReference>